<keyword evidence="1" id="KW-0472">Membrane</keyword>
<reference evidence="2 3" key="1">
    <citation type="submission" date="2023-08" db="EMBL/GenBank/DDBJ databases">
        <authorList>
            <person name="Folkvardsen B D."/>
            <person name="Norman A."/>
        </authorList>
    </citation>
    <scope>NUCLEOTIDE SEQUENCE [LARGE SCALE GENOMIC DNA]</scope>
    <source>
        <strain evidence="2 3">Mu0050</strain>
    </source>
</reference>
<feature type="transmembrane region" description="Helical" evidence="1">
    <location>
        <begin position="274"/>
        <end position="293"/>
    </location>
</feature>
<dbReference type="RefSeq" id="WP_316511497.1">
    <property type="nucleotide sequence ID" value="NZ_OY726395.1"/>
</dbReference>
<keyword evidence="3" id="KW-1185">Reference proteome</keyword>
<sequence>MTATAEQGAPAARSPSLLERYLALPPPYRIAARWVLILGCATVAFWDSVLSAAHVASVGSVGGYIWVVPGAAALAAVGVARRNRTELPIHDRQTDIIVGTMGLVLALLIKAVLLQRFSLYFYLLRLDLVAMWLFVLSSAIVLFGLRPVMRFRHVWALLFMVFPLPYYLSVVFLGGGKFAAGASAMIIAAVATGVAVRTTVRRGVIGSLYAWLVGFTVLLIIALFFEDAPMLVYQEIPVLTAIAAVGIFMYLQSRRGQPKLVFSRKVEPLAADQVWLPVPFVVLVAIVLATIPLPPDANATVITHSAPGALVSGRPLTPAPGWQVTDQHTYEGMSRFYAEDAVLLRQRMTAEDGDPRFDKHARPRTVVVDSIVSRRPITFDTYPGRVIYDMTHARISEARGVDLGHGVTGQLLSVVDDNLLITWNSLRFAWGTDEIAQRITVFAVDNHDPDAPFPEPTTTMVSTLRTMFTLLFRGNAVLDERTPTFKDAELLTEFGRGLVAAQFESVQGHR</sequence>
<accession>A0ABM9MHE3</accession>
<evidence type="ECO:0000313" key="2">
    <source>
        <dbReference type="EMBL" id="CAJ1585274.1"/>
    </source>
</evidence>
<organism evidence="2 3">
    <name type="scientific">[Mycobacterium] wendilense</name>
    <dbReference type="NCBI Taxonomy" id="3064284"/>
    <lineage>
        <taxon>Bacteria</taxon>
        <taxon>Bacillati</taxon>
        <taxon>Actinomycetota</taxon>
        <taxon>Actinomycetes</taxon>
        <taxon>Mycobacteriales</taxon>
        <taxon>Mycobacteriaceae</taxon>
        <taxon>Mycolicibacter</taxon>
    </lineage>
</organism>
<feature type="transmembrane region" description="Helical" evidence="1">
    <location>
        <begin position="154"/>
        <end position="172"/>
    </location>
</feature>
<keyword evidence="1" id="KW-0812">Transmembrane</keyword>
<dbReference type="EMBL" id="OY726395">
    <property type="protein sequence ID" value="CAJ1585274.1"/>
    <property type="molecule type" value="Genomic_DNA"/>
</dbReference>
<evidence type="ECO:0000313" key="3">
    <source>
        <dbReference type="Proteomes" id="UP001190466"/>
    </source>
</evidence>
<feature type="transmembrane region" description="Helical" evidence="1">
    <location>
        <begin position="30"/>
        <end position="49"/>
    </location>
</feature>
<feature type="transmembrane region" description="Helical" evidence="1">
    <location>
        <begin position="96"/>
        <end position="113"/>
    </location>
</feature>
<protein>
    <submittedName>
        <fullName evidence="2">Uncharacterized protein</fullName>
    </submittedName>
</protein>
<name>A0ABM9MHE3_9MYCO</name>
<gene>
    <name evidence="2" type="ORF">MU0050_003623</name>
</gene>
<feature type="transmembrane region" description="Helical" evidence="1">
    <location>
        <begin position="61"/>
        <end position="80"/>
    </location>
</feature>
<dbReference type="Proteomes" id="UP001190466">
    <property type="component" value="Chromosome"/>
</dbReference>
<keyword evidence="1" id="KW-1133">Transmembrane helix</keyword>
<feature type="transmembrane region" description="Helical" evidence="1">
    <location>
        <begin position="119"/>
        <end position="142"/>
    </location>
</feature>
<feature type="transmembrane region" description="Helical" evidence="1">
    <location>
        <begin position="178"/>
        <end position="196"/>
    </location>
</feature>
<feature type="transmembrane region" description="Helical" evidence="1">
    <location>
        <begin position="208"/>
        <end position="225"/>
    </location>
</feature>
<evidence type="ECO:0000256" key="1">
    <source>
        <dbReference type="SAM" id="Phobius"/>
    </source>
</evidence>
<proteinExistence type="predicted"/>
<feature type="transmembrane region" description="Helical" evidence="1">
    <location>
        <begin position="231"/>
        <end position="253"/>
    </location>
</feature>